<reference evidence="6 7" key="1">
    <citation type="submission" date="2016-03" db="EMBL/GenBank/DDBJ databases">
        <title>Comparative genomics of 54 Lactobacillus plantarum strains reveals genomic uncoupling from niche constraints.</title>
        <authorList>
            <person name="Martino M.E."/>
        </authorList>
    </citation>
    <scope>NUCLEOTIDE SEQUENCE [LARGE SCALE GENOMIC DNA]</scope>
    <source>
        <strain evidence="6 7">19.1</strain>
    </source>
</reference>
<dbReference type="InterPro" id="IPR000551">
    <property type="entry name" value="MerR-type_HTH_dom"/>
</dbReference>
<dbReference type="RefSeq" id="WP_044431749.1">
    <property type="nucleotide sequence ID" value="NZ_CP010528.1"/>
</dbReference>
<proteinExistence type="predicted"/>
<sequence>MTTDFSIGQLAQLFDIPVATLRYYDEIGLLTPARVNPHSHYRYYGTPQFERLSTIKYLRALGLPLATIADFFAARELSKLTSMLTTQQQQVEAQLRLLTAVQQRINTRLAQIKTAQSANFDVTECVTLPERAMVALRQPYRPQDDIELVIAKLRAQTGATNEIFLGKVALMLDQQAIQAGYFDRYAGICLLFEPGDTVPPHQEHLAAGSYAQRIFHGTHLDAPMQYRQLLADCRARGWHVAGTAIETALIDYGITDQVAQSVTQIQLPIKT</sequence>
<evidence type="ECO:0000256" key="1">
    <source>
        <dbReference type="ARBA" id="ARBA00022491"/>
    </source>
</evidence>
<dbReference type="InterPro" id="IPR011256">
    <property type="entry name" value="Reg_factor_effector_dom_sf"/>
</dbReference>
<dbReference type="Gene3D" id="3.20.80.10">
    <property type="entry name" value="Regulatory factor, effector binding domain"/>
    <property type="match status" value="1"/>
</dbReference>
<dbReference type="InterPro" id="IPR029442">
    <property type="entry name" value="GyrI-like"/>
</dbReference>
<evidence type="ECO:0000256" key="3">
    <source>
        <dbReference type="ARBA" id="ARBA00023125"/>
    </source>
</evidence>
<dbReference type="EMBL" id="LUXM01000001">
    <property type="protein sequence ID" value="KZU98947.1"/>
    <property type="molecule type" value="Genomic_DNA"/>
</dbReference>
<dbReference type="PATRIC" id="fig|1590.144.peg.2455"/>
<keyword evidence="1" id="KW-0678">Repressor</keyword>
<dbReference type="Proteomes" id="UP000076882">
    <property type="component" value="Unassembled WGS sequence"/>
</dbReference>
<evidence type="ECO:0000256" key="4">
    <source>
        <dbReference type="ARBA" id="ARBA00023163"/>
    </source>
</evidence>
<dbReference type="Gene3D" id="1.10.1660.10">
    <property type="match status" value="1"/>
</dbReference>
<dbReference type="SMART" id="SM00422">
    <property type="entry name" value="HTH_MERR"/>
    <property type="match status" value="1"/>
</dbReference>
<keyword evidence="4" id="KW-0804">Transcription</keyword>
<protein>
    <submittedName>
        <fullName evidence="6">Transcription regulator of multidrug-effluxtransporter</fullName>
    </submittedName>
</protein>
<dbReference type="InterPro" id="IPR009061">
    <property type="entry name" value="DNA-bd_dom_put_sf"/>
</dbReference>
<dbReference type="PROSITE" id="PS50937">
    <property type="entry name" value="HTH_MERR_2"/>
    <property type="match status" value="1"/>
</dbReference>
<dbReference type="SUPFAM" id="SSF46955">
    <property type="entry name" value="Putative DNA-binding domain"/>
    <property type="match status" value="1"/>
</dbReference>
<dbReference type="CDD" id="cd01107">
    <property type="entry name" value="HTH_BmrR"/>
    <property type="match status" value="1"/>
</dbReference>
<dbReference type="KEGG" id="lpb:SH83_11875"/>
<accession>A0A162GLF3</accession>
<dbReference type="Pfam" id="PF13411">
    <property type="entry name" value="MerR_1"/>
    <property type="match status" value="1"/>
</dbReference>
<dbReference type="InterPro" id="IPR010499">
    <property type="entry name" value="AraC_E-bd"/>
</dbReference>
<evidence type="ECO:0000313" key="6">
    <source>
        <dbReference type="EMBL" id="KZU98947.1"/>
    </source>
</evidence>
<dbReference type="SMART" id="SM00871">
    <property type="entry name" value="AraC_E_bind"/>
    <property type="match status" value="1"/>
</dbReference>
<dbReference type="InterPro" id="IPR047057">
    <property type="entry name" value="MerR_fam"/>
</dbReference>
<evidence type="ECO:0000313" key="7">
    <source>
        <dbReference type="Proteomes" id="UP000076882"/>
    </source>
</evidence>
<keyword evidence="3" id="KW-0238">DNA-binding</keyword>
<organism evidence="6 7">
    <name type="scientific">Lactiplantibacillus plantarum</name>
    <name type="common">Lactobacillus plantarum</name>
    <dbReference type="NCBI Taxonomy" id="1590"/>
    <lineage>
        <taxon>Bacteria</taxon>
        <taxon>Bacillati</taxon>
        <taxon>Bacillota</taxon>
        <taxon>Bacilli</taxon>
        <taxon>Lactobacillales</taxon>
        <taxon>Lactobacillaceae</taxon>
        <taxon>Lactiplantibacillus</taxon>
    </lineage>
</organism>
<gene>
    <name evidence="6" type="ORF">Lp19_0009</name>
</gene>
<dbReference type="PANTHER" id="PTHR30204:SF69">
    <property type="entry name" value="MERR-FAMILY TRANSCRIPTIONAL REGULATOR"/>
    <property type="match status" value="1"/>
</dbReference>
<dbReference type="GO" id="GO:0003677">
    <property type="term" value="F:DNA binding"/>
    <property type="evidence" value="ECO:0007669"/>
    <property type="project" value="UniProtKB-KW"/>
</dbReference>
<keyword evidence="2" id="KW-0805">Transcription regulation</keyword>
<evidence type="ECO:0000259" key="5">
    <source>
        <dbReference type="PROSITE" id="PS50937"/>
    </source>
</evidence>
<evidence type="ECO:0000256" key="2">
    <source>
        <dbReference type="ARBA" id="ARBA00023015"/>
    </source>
</evidence>
<dbReference type="SUPFAM" id="SSF55136">
    <property type="entry name" value="Probable bacterial effector-binding domain"/>
    <property type="match status" value="1"/>
</dbReference>
<dbReference type="AlphaFoldDB" id="A0A162GLF3"/>
<dbReference type="PANTHER" id="PTHR30204">
    <property type="entry name" value="REDOX-CYCLING DRUG-SENSING TRANSCRIPTIONAL ACTIVATOR SOXR"/>
    <property type="match status" value="1"/>
</dbReference>
<dbReference type="Pfam" id="PF06445">
    <property type="entry name" value="GyrI-like"/>
    <property type="match status" value="1"/>
</dbReference>
<dbReference type="GO" id="GO:0003700">
    <property type="term" value="F:DNA-binding transcription factor activity"/>
    <property type="evidence" value="ECO:0007669"/>
    <property type="project" value="InterPro"/>
</dbReference>
<name>A0A162GLF3_LACPN</name>
<feature type="domain" description="HTH merR-type" evidence="5">
    <location>
        <begin position="4"/>
        <end position="74"/>
    </location>
</feature>
<comment type="caution">
    <text evidence="6">The sequence shown here is derived from an EMBL/GenBank/DDBJ whole genome shotgun (WGS) entry which is preliminary data.</text>
</comment>